<feature type="non-terminal residue" evidence="1">
    <location>
        <position position="207"/>
    </location>
</feature>
<sequence>LTAILSTQRMLIIMYSLGSIVNDLYYGPYSCFWWRNHSNSNLKHLIPIRVGQKTCAFLNGREFLISVVVGNSESLWLPGWVCESDEYSSNAEMSSTKAVSSIYSQIFKTHTRYSGYTAIGLDDDNIINQICQDIHFFPIIINVEKYKVFVFGIGQSSNSEWYNASNGFASSIIHPVGKKPAIFVSRILENKYILDIYQFDQNIHSFS</sequence>
<evidence type="ECO:0000313" key="2">
    <source>
        <dbReference type="Proteomes" id="UP000789901"/>
    </source>
</evidence>
<comment type="caution">
    <text evidence="1">The sequence shown here is derived from an EMBL/GenBank/DDBJ whole genome shotgun (WGS) entry which is preliminary data.</text>
</comment>
<protein>
    <submittedName>
        <fullName evidence="1">36670_t:CDS:1</fullName>
    </submittedName>
</protein>
<organism evidence="1 2">
    <name type="scientific">Gigaspora margarita</name>
    <dbReference type="NCBI Taxonomy" id="4874"/>
    <lineage>
        <taxon>Eukaryota</taxon>
        <taxon>Fungi</taxon>
        <taxon>Fungi incertae sedis</taxon>
        <taxon>Mucoromycota</taxon>
        <taxon>Glomeromycotina</taxon>
        <taxon>Glomeromycetes</taxon>
        <taxon>Diversisporales</taxon>
        <taxon>Gigasporaceae</taxon>
        <taxon>Gigaspora</taxon>
    </lineage>
</organism>
<dbReference type="EMBL" id="CAJVQB010045599">
    <property type="protein sequence ID" value="CAG8832557.1"/>
    <property type="molecule type" value="Genomic_DNA"/>
</dbReference>
<proteinExistence type="predicted"/>
<evidence type="ECO:0000313" key="1">
    <source>
        <dbReference type="EMBL" id="CAG8832557.1"/>
    </source>
</evidence>
<keyword evidence="2" id="KW-1185">Reference proteome</keyword>
<feature type="non-terminal residue" evidence="1">
    <location>
        <position position="1"/>
    </location>
</feature>
<reference evidence="1 2" key="1">
    <citation type="submission" date="2021-06" db="EMBL/GenBank/DDBJ databases">
        <authorList>
            <person name="Kallberg Y."/>
            <person name="Tangrot J."/>
            <person name="Rosling A."/>
        </authorList>
    </citation>
    <scope>NUCLEOTIDE SEQUENCE [LARGE SCALE GENOMIC DNA]</scope>
    <source>
        <strain evidence="1 2">120-4 pot B 10/14</strain>
    </source>
</reference>
<gene>
    <name evidence="1" type="ORF">GMARGA_LOCUS31113</name>
</gene>
<accession>A0ABN7WHK2</accession>
<name>A0ABN7WHK2_GIGMA</name>
<dbReference type="Proteomes" id="UP000789901">
    <property type="component" value="Unassembled WGS sequence"/>
</dbReference>